<dbReference type="RefSeq" id="WP_264942499.1">
    <property type="nucleotide sequence ID" value="NZ_JAPDRA010000001.1"/>
</dbReference>
<evidence type="ECO:0000313" key="2">
    <source>
        <dbReference type="EMBL" id="MFD0945251.1"/>
    </source>
</evidence>
<evidence type="ECO:0000256" key="1">
    <source>
        <dbReference type="SAM" id="Phobius"/>
    </source>
</evidence>
<keyword evidence="1" id="KW-1133">Transmembrane helix</keyword>
<sequence>MNWDFDIRRNARPLWLTTLADLSLLLVGFFVFLQINKTTDPAKLAEAFRSGFGAREAAAPAMPLELATVTGFAPGSARVADAASAITWAREAARDPRTRLRIVGEVDGTTADVDPATGSGPILAADRARAVAAALVGAGAAAPGRIEIGTATGQRRAVITAGFVGERK</sequence>
<dbReference type="EMBL" id="JBHTJG010000001">
    <property type="protein sequence ID" value="MFD0945251.1"/>
    <property type="molecule type" value="Genomic_DNA"/>
</dbReference>
<proteinExistence type="predicted"/>
<reference evidence="3" key="1">
    <citation type="journal article" date="2019" name="Int. J. Syst. Evol. Microbiol.">
        <title>The Global Catalogue of Microorganisms (GCM) 10K type strain sequencing project: providing services to taxonomists for standard genome sequencing and annotation.</title>
        <authorList>
            <consortium name="The Broad Institute Genomics Platform"/>
            <consortium name="The Broad Institute Genome Sequencing Center for Infectious Disease"/>
            <person name="Wu L."/>
            <person name="Ma J."/>
        </authorList>
    </citation>
    <scope>NUCLEOTIDE SEQUENCE [LARGE SCALE GENOMIC DNA]</scope>
    <source>
        <strain evidence="3">CCUG 62982</strain>
    </source>
</reference>
<keyword evidence="3" id="KW-1185">Reference proteome</keyword>
<keyword evidence="1" id="KW-0812">Transmembrane</keyword>
<accession>A0ABW3H1C0</accession>
<protein>
    <submittedName>
        <fullName evidence="2">Flagellar motor protein MotB</fullName>
    </submittedName>
</protein>
<keyword evidence="1" id="KW-0472">Membrane</keyword>
<organism evidence="2 3">
    <name type="scientific">Sphingomonas canadensis</name>
    <dbReference type="NCBI Taxonomy" id="1219257"/>
    <lineage>
        <taxon>Bacteria</taxon>
        <taxon>Pseudomonadati</taxon>
        <taxon>Pseudomonadota</taxon>
        <taxon>Alphaproteobacteria</taxon>
        <taxon>Sphingomonadales</taxon>
        <taxon>Sphingomonadaceae</taxon>
        <taxon>Sphingomonas</taxon>
    </lineage>
</organism>
<keyword evidence="2" id="KW-0282">Flagellum</keyword>
<evidence type="ECO:0000313" key="3">
    <source>
        <dbReference type="Proteomes" id="UP001596977"/>
    </source>
</evidence>
<gene>
    <name evidence="2" type="ORF">ACFQ1E_02750</name>
</gene>
<dbReference type="Proteomes" id="UP001596977">
    <property type="component" value="Unassembled WGS sequence"/>
</dbReference>
<comment type="caution">
    <text evidence="2">The sequence shown here is derived from an EMBL/GenBank/DDBJ whole genome shotgun (WGS) entry which is preliminary data.</text>
</comment>
<name>A0ABW3H1C0_9SPHN</name>
<feature type="transmembrane region" description="Helical" evidence="1">
    <location>
        <begin position="14"/>
        <end position="33"/>
    </location>
</feature>
<keyword evidence="2" id="KW-0966">Cell projection</keyword>
<keyword evidence="2" id="KW-0969">Cilium</keyword>